<dbReference type="InterPro" id="IPR027777">
    <property type="entry name" value="DCTN6"/>
</dbReference>
<keyword evidence="4" id="KW-0963">Cytoplasm</keyword>
<dbReference type="PANTHER" id="PTHR13072:SF0">
    <property type="entry name" value="DYNACTIN SUBUNIT 6"/>
    <property type="match status" value="1"/>
</dbReference>
<evidence type="ECO:0000256" key="7">
    <source>
        <dbReference type="SAM" id="MobiDB-lite"/>
    </source>
</evidence>
<dbReference type="SUPFAM" id="SSF51161">
    <property type="entry name" value="Trimeric LpxA-like enzymes"/>
    <property type="match status" value="1"/>
</dbReference>
<protein>
    <recommendedName>
        <fullName evidence="3">Dynactin subunit 6</fullName>
    </recommendedName>
</protein>
<dbReference type="STRING" id="86259.A0A4Z1NW58"/>
<evidence type="ECO:0000256" key="6">
    <source>
        <dbReference type="ARBA" id="ARBA00034687"/>
    </source>
</evidence>
<dbReference type="Proteomes" id="UP000298493">
    <property type="component" value="Unassembled WGS sequence"/>
</dbReference>
<comment type="similarity">
    <text evidence="2">Belongs to the dynactin subunits 5/6 family. Dynactin subunit 6 subfamily.</text>
</comment>
<keyword evidence="9" id="KW-1185">Reference proteome</keyword>
<dbReference type="GO" id="GO:0070840">
    <property type="term" value="F:dynein complex binding"/>
    <property type="evidence" value="ECO:0007669"/>
    <property type="project" value="TreeGrafter"/>
</dbReference>
<comment type="function">
    <text evidence="6">Part of the dynactin complex that activates the molecular motor dynein for ultra-processive transport along microtubules.</text>
</comment>
<dbReference type="GO" id="GO:0005869">
    <property type="term" value="C:dynactin complex"/>
    <property type="evidence" value="ECO:0007669"/>
    <property type="project" value="InterPro"/>
</dbReference>
<dbReference type="EMBL" id="SNSC02000021">
    <property type="protein sequence ID" value="TID15257.1"/>
    <property type="molecule type" value="Genomic_DNA"/>
</dbReference>
<evidence type="ECO:0000256" key="4">
    <source>
        <dbReference type="ARBA" id="ARBA00022490"/>
    </source>
</evidence>
<keyword evidence="5" id="KW-0206">Cytoskeleton</keyword>
<dbReference type="OrthoDB" id="2355at2759"/>
<dbReference type="GO" id="GO:0007052">
    <property type="term" value="P:mitotic spindle organization"/>
    <property type="evidence" value="ECO:0007669"/>
    <property type="project" value="TreeGrafter"/>
</dbReference>
<dbReference type="AlphaFoldDB" id="A0A4Z1NW58"/>
<dbReference type="InterPro" id="IPR011004">
    <property type="entry name" value="Trimer_LpxA-like_sf"/>
</dbReference>
<organism evidence="8 9">
    <name type="scientific">Venturia nashicola</name>
    <dbReference type="NCBI Taxonomy" id="86259"/>
    <lineage>
        <taxon>Eukaryota</taxon>
        <taxon>Fungi</taxon>
        <taxon>Dikarya</taxon>
        <taxon>Ascomycota</taxon>
        <taxon>Pezizomycotina</taxon>
        <taxon>Dothideomycetes</taxon>
        <taxon>Pleosporomycetidae</taxon>
        <taxon>Venturiales</taxon>
        <taxon>Venturiaceae</taxon>
        <taxon>Venturia</taxon>
    </lineage>
</organism>
<comment type="caution">
    <text evidence="8">The sequence shown here is derived from an EMBL/GenBank/DDBJ whole genome shotgun (WGS) entry which is preliminary data.</text>
</comment>
<reference evidence="8 9" key="1">
    <citation type="submission" date="2019-04" db="EMBL/GenBank/DDBJ databases">
        <title>High contiguity whole genome sequence and gene annotation resource for two Venturia nashicola isolates.</title>
        <authorList>
            <person name="Prokchorchik M."/>
            <person name="Won K."/>
            <person name="Lee Y."/>
            <person name="Choi E.D."/>
            <person name="Segonzac C."/>
            <person name="Sohn K.H."/>
        </authorList>
    </citation>
    <scope>NUCLEOTIDE SEQUENCE [LARGE SCALE GENOMIC DNA]</scope>
    <source>
        <strain evidence="8 9">PRI2</strain>
    </source>
</reference>
<accession>A0A4Z1NW58</accession>
<evidence type="ECO:0000256" key="5">
    <source>
        <dbReference type="ARBA" id="ARBA00023212"/>
    </source>
</evidence>
<proteinExistence type="inferred from homology"/>
<name>A0A4Z1NW58_9PEZI</name>
<feature type="compositionally biased region" description="Polar residues" evidence="7">
    <location>
        <begin position="11"/>
        <end position="26"/>
    </location>
</feature>
<comment type="subcellular location">
    <subcellularLocation>
        <location evidence="1">Cytoplasm</location>
        <location evidence="1">Cytoskeleton</location>
    </subcellularLocation>
</comment>
<evidence type="ECO:0000256" key="2">
    <source>
        <dbReference type="ARBA" id="ARBA00007719"/>
    </source>
</evidence>
<evidence type="ECO:0000313" key="9">
    <source>
        <dbReference type="Proteomes" id="UP000298493"/>
    </source>
</evidence>
<evidence type="ECO:0000256" key="3">
    <source>
        <dbReference type="ARBA" id="ARBA00016573"/>
    </source>
</evidence>
<evidence type="ECO:0000313" key="8">
    <source>
        <dbReference type="EMBL" id="TID15257.1"/>
    </source>
</evidence>
<feature type="region of interest" description="Disordered" evidence="7">
    <location>
        <begin position="1"/>
        <end position="35"/>
    </location>
</feature>
<gene>
    <name evidence="8" type="ORF">E6O75_ATG08510</name>
</gene>
<dbReference type="PANTHER" id="PTHR13072">
    <property type="entry name" value="DYNACTIN 6"/>
    <property type="match status" value="1"/>
</dbReference>
<evidence type="ECO:0000256" key="1">
    <source>
        <dbReference type="ARBA" id="ARBA00004245"/>
    </source>
</evidence>
<dbReference type="Gene3D" id="2.160.10.10">
    <property type="entry name" value="Hexapeptide repeat proteins"/>
    <property type="match status" value="1"/>
</dbReference>
<sequence length="213" mass="22734">MSNDPSHRHSTSSNPRPTSKRLSTAPSAPRAPTNLDPTCTIASHALLTGHYPISIDANVILHPYAKIISSEGPVEIGEGSVVWEKGVVGIEGAGGLEGGSEKATLLGTNVVIETGAIIEAGVCIGDGTLVEGFARVGEGSVIGRYCKVMTQMSLPPRSVLEDYTIIYGQNQRRKDKTMERNQLVRDIKAVAHQKQIKGLQQLVPSNLAKWQTA</sequence>